<dbReference type="EMBL" id="AORV01000009">
    <property type="protein sequence ID" value="EMS73996.1"/>
    <property type="molecule type" value="Genomic_DNA"/>
</dbReference>
<dbReference type="Gene3D" id="1.10.3720.10">
    <property type="entry name" value="MetI-like"/>
    <property type="match status" value="1"/>
</dbReference>
<feature type="transmembrane region" description="Helical" evidence="7">
    <location>
        <begin position="214"/>
        <end position="235"/>
    </location>
</feature>
<dbReference type="AlphaFoldDB" id="S0FUJ6"/>
<feature type="transmembrane region" description="Helical" evidence="7">
    <location>
        <begin position="121"/>
        <end position="140"/>
    </location>
</feature>
<dbReference type="RefSeq" id="WP_004623162.1">
    <property type="nucleotide sequence ID" value="NZ_AORV01000009.1"/>
</dbReference>
<keyword evidence="3" id="KW-1003">Cell membrane</keyword>
<protein>
    <submittedName>
        <fullName evidence="9">ABC-type nitrate/sulfonate/bicarbonate transport system, permease component</fullName>
    </submittedName>
</protein>
<evidence type="ECO:0000313" key="9">
    <source>
        <dbReference type="EMBL" id="EMS73996.1"/>
    </source>
</evidence>
<comment type="subcellular location">
    <subcellularLocation>
        <location evidence="1 7">Cell membrane</location>
        <topology evidence="1 7">Multi-pass membrane protein</topology>
    </subcellularLocation>
</comment>
<dbReference type="Pfam" id="PF00528">
    <property type="entry name" value="BPD_transp_1"/>
    <property type="match status" value="1"/>
</dbReference>
<evidence type="ECO:0000256" key="1">
    <source>
        <dbReference type="ARBA" id="ARBA00004651"/>
    </source>
</evidence>
<feature type="transmembrane region" description="Helical" evidence="7">
    <location>
        <begin position="170"/>
        <end position="192"/>
    </location>
</feature>
<evidence type="ECO:0000256" key="2">
    <source>
        <dbReference type="ARBA" id="ARBA00022448"/>
    </source>
</evidence>
<reference evidence="9 10" key="1">
    <citation type="journal article" date="2013" name="Genome Announc.">
        <title>Draft Genome Sequence of the Cellulolytic, Mesophilic, Anaerobic Bacterium Clostridium termitidis Strain CT1112 (DSM 5398).</title>
        <authorList>
            <person name="Lal S."/>
            <person name="Ramachandran U."/>
            <person name="Zhang X."/>
            <person name="Munir R."/>
            <person name="Sparling R."/>
            <person name="Levin D.B."/>
        </authorList>
    </citation>
    <scope>NUCLEOTIDE SEQUENCE [LARGE SCALE GENOMIC DNA]</scope>
    <source>
        <strain evidence="9 10">CT1112</strain>
    </source>
</reference>
<dbReference type="PATRIC" id="fig|1195236.3.peg.302"/>
<feature type="transmembrane region" description="Helical" evidence="7">
    <location>
        <begin position="93"/>
        <end position="115"/>
    </location>
</feature>
<feature type="transmembrane region" description="Helical" evidence="7">
    <location>
        <begin position="12"/>
        <end position="29"/>
    </location>
</feature>
<feature type="domain" description="ABC transmembrane type-1" evidence="8">
    <location>
        <begin position="55"/>
        <end position="239"/>
    </location>
</feature>
<evidence type="ECO:0000313" key="10">
    <source>
        <dbReference type="Proteomes" id="UP000014155"/>
    </source>
</evidence>
<organism evidence="9 10">
    <name type="scientific">Ruminiclostridium cellobioparum subsp. termitidis CT1112</name>
    <dbReference type="NCBI Taxonomy" id="1195236"/>
    <lineage>
        <taxon>Bacteria</taxon>
        <taxon>Bacillati</taxon>
        <taxon>Bacillota</taxon>
        <taxon>Clostridia</taxon>
        <taxon>Eubacteriales</taxon>
        <taxon>Oscillospiraceae</taxon>
        <taxon>Ruminiclostridium</taxon>
    </lineage>
</organism>
<evidence type="ECO:0000256" key="7">
    <source>
        <dbReference type="RuleBase" id="RU363032"/>
    </source>
</evidence>
<dbReference type="eggNOG" id="COG0600">
    <property type="taxonomic scope" value="Bacteria"/>
</dbReference>
<name>S0FUJ6_RUMCE</name>
<keyword evidence="2 7" id="KW-0813">Transport</keyword>
<dbReference type="PROSITE" id="PS50928">
    <property type="entry name" value="ABC_TM1"/>
    <property type="match status" value="1"/>
</dbReference>
<dbReference type="GO" id="GO:0005886">
    <property type="term" value="C:plasma membrane"/>
    <property type="evidence" value="ECO:0007669"/>
    <property type="project" value="UniProtKB-SubCell"/>
</dbReference>
<keyword evidence="6 7" id="KW-0472">Membrane</keyword>
<dbReference type="PANTHER" id="PTHR30151">
    <property type="entry name" value="ALKANE SULFONATE ABC TRANSPORTER-RELATED, MEMBRANE SUBUNIT"/>
    <property type="match status" value="1"/>
</dbReference>
<dbReference type="Proteomes" id="UP000014155">
    <property type="component" value="Unassembled WGS sequence"/>
</dbReference>
<evidence type="ECO:0000259" key="8">
    <source>
        <dbReference type="PROSITE" id="PS50928"/>
    </source>
</evidence>
<dbReference type="CDD" id="cd06261">
    <property type="entry name" value="TM_PBP2"/>
    <property type="match status" value="1"/>
</dbReference>
<evidence type="ECO:0000256" key="4">
    <source>
        <dbReference type="ARBA" id="ARBA00022692"/>
    </source>
</evidence>
<keyword evidence="5 7" id="KW-1133">Transmembrane helix</keyword>
<dbReference type="InterPro" id="IPR035906">
    <property type="entry name" value="MetI-like_sf"/>
</dbReference>
<comment type="caution">
    <text evidence="9">The sequence shown here is derived from an EMBL/GenBank/DDBJ whole genome shotgun (WGS) entry which is preliminary data.</text>
</comment>
<comment type="similarity">
    <text evidence="7">Belongs to the binding-protein-dependent transport system permease family.</text>
</comment>
<dbReference type="SUPFAM" id="SSF161098">
    <property type="entry name" value="MetI-like"/>
    <property type="match status" value="1"/>
</dbReference>
<dbReference type="GO" id="GO:0055085">
    <property type="term" value="P:transmembrane transport"/>
    <property type="evidence" value="ECO:0007669"/>
    <property type="project" value="InterPro"/>
</dbReference>
<dbReference type="PANTHER" id="PTHR30151:SF0">
    <property type="entry name" value="ABC TRANSPORTER PERMEASE PROTEIN MJ0413-RELATED"/>
    <property type="match status" value="1"/>
</dbReference>
<keyword evidence="4 7" id="KW-0812">Transmembrane</keyword>
<evidence type="ECO:0000256" key="5">
    <source>
        <dbReference type="ARBA" id="ARBA00022989"/>
    </source>
</evidence>
<proteinExistence type="inferred from homology"/>
<dbReference type="STRING" id="1195236.CTER_5501"/>
<keyword evidence="10" id="KW-1185">Reference proteome</keyword>
<evidence type="ECO:0000256" key="3">
    <source>
        <dbReference type="ARBA" id="ARBA00022475"/>
    </source>
</evidence>
<sequence length="250" mass="27823">MKDIKRLTQSQLAGFLSFLILWELLHLLLKTRTIPSPVETVAYILTVPGQLLRHCAASILRVAAAVGVSMLLGVPAGIVLGVNKTCKRLFSPLLYFIYPVPKVAFLPVFMLLFGLGNTSKIILVIFIIIFQIILSVRDGVEHIPPLYFKVMESFCAPAGRKYRYLILPAILPHIFGGLRISIGISLASLFFAENYATVYGIGYYILSAWTKMDYVQMFSGILALGLVGIVLFKLLDRLEAACAPWLKRMK</sequence>
<dbReference type="InterPro" id="IPR000515">
    <property type="entry name" value="MetI-like"/>
</dbReference>
<gene>
    <name evidence="9" type="ORF">CTER_5501</name>
</gene>
<evidence type="ECO:0000256" key="6">
    <source>
        <dbReference type="ARBA" id="ARBA00023136"/>
    </source>
</evidence>
<feature type="transmembrane region" description="Helical" evidence="7">
    <location>
        <begin position="59"/>
        <end position="81"/>
    </location>
</feature>
<accession>S0FUJ6</accession>